<dbReference type="RefSeq" id="WP_271922444.1">
    <property type="nucleotide sequence ID" value="NZ_JAQNDO010000001.1"/>
</dbReference>
<dbReference type="Gene3D" id="3.40.50.450">
    <property type="match status" value="1"/>
</dbReference>
<dbReference type="PANTHER" id="PTHR43393:SF3">
    <property type="entry name" value="LYSINE DECARBOXYLASE-LIKE PROTEIN"/>
    <property type="match status" value="1"/>
</dbReference>
<evidence type="ECO:0000313" key="2">
    <source>
        <dbReference type="Proteomes" id="UP001221411"/>
    </source>
</evidence>
<accession>A0ABT5ETP9</accession>
<evidence type="ECO:0000313" key="1">
    <source>
        <dbReference type="EMBL" id="MDC0745190.1"/>
    </source>
</evidence>
<organism evidence="1 2">
    <name type="scientific">Polyangium mundeleinium</name>
    <dbReference type="NCBI Taxonomy" id="2995306"/>
    <lineage>
        <taxon>Bacteria</taxon>
        <taxon>Pseudomonadati</taxon>
        <taxon>Myxococcota</taxon>
        <taxon>Polyangia</taxon>
        <taxon>Polyangiales</taxon>
        <taxon>Polyangiaceae</taxon>
        <taxon>Polyangium</taxon>
    </lineage>
</organism>
<gene>
    <name evidence="1" type="ORF">POL67_27905</name>
</gene>
<reference evidence="1 2" key="1">
    <citation type="submission" date="2022-11" db="EMBL/GenBank/DDBJ databases">
        <title>Minimal conservation of predation-associated metabolite biosynthetic gene clusters underscores biosynthetic potential of Myxococcota including descriptions for ten novel species: Archangium lansinium sp. nov., Myxococcus landrumus sp. nov., Nannocystis bai.</title>
        <authorList>
            <person name="Ahearne A."/>
            <person name="Stevens C."/>
            <person name="Dowd S."/>
        </authorList>
    </citation>
    <scope>NUCLEOTIDE SEQUENCE [LARGE SCALE GENOMIC DNA]</scope>
    <source>
        <strain evidence="1 2">RJM3</strain>
    </source>
</reference>
<dbReference type="Proteomes" id="UP001221411">
    <property type="component" value="Unassembled WGS sequence"/>
</dbReference>
<name>A0ABT5ETP9_9BACT</name>
<keyword evidence="2" id="KW-1185">Reference proteome</keyword>
<comment type="caution">
    <text evidence="1">The sequence shown here is derived from an EMBL/GenBank/DDBJ whole genome shotgun (WGS) entry which is preliminary data.</text>
</comment>
<dbReference type="InterPro" id="IPR052341">
    <property type="entry name" value="LOG_family_nucleotidases"/>
</dbReference>
<dbReference type="EMBL" id="JAQNDO010000001">
    <property type="protein sequence ID" value="MDC0745190.1"/>
    <property type="molecule type" value="Genomic_DNA"/>
</dbReference>
<proteinExistence type="predicted"/>
<dbReference type="PANTHER" id="PTHR43393">
    <property type="entry name" value="CYTOKININ RIBOSIDE 5'-MONOPHOSPHATE PHOSPHORIBOHYDROLASE"/>
    <property type="match status" value="1"/>
</dbReference>
<protein>
    <submittedName>
        <fullName evidence="1">TIGR00725 family protein</fullName>
    </submittedName>
</protein>
<sequence>MPRPLLAIIGDGTALPGSPAYEAAFEAGRAAVEVGFRVLTGGLGGVMEAACRGARASQRYKEGDTVGLLPGHDPRAANVYVDIAIPTGLGHLRNALVAHADAIVAVGGGAGTLSEIAMAWIHDRIVVALEIAGWSGELAGLRVDERVRFPDTPDDYVIPATSGTDAIRQVVATLAYRASRQTTG</sequence>
<dbReference type="Pfam" id="PF18306">
    <property type="entry name" value="LDcluster4"/>
    <property type="match status" value="1"/>
</dbReference>
<dbReference type="InterPro" id="IPR041164">
    <property type="entry name" value="LDcluster4"/>
</dbReference>
<dbReference type="SUPFAM" id="SSF102405">
    <property type="entry name" value="MCP/YpsA-like"/>
    <property type="match status" value="1"/>
</dbReference>